<proteinExistence type="predicted"/>
<gene>
    <name evidence="2" type="ORF">B0A48_05316</name>
</gene>
<organism evidence="2 3">
    <name type="scientific">Cryoendolithus antarcticus</name>
    <dbReference type="NCBI Taxonomy" id="1507870"/>
    <lineage>
        <taxon>Eukaryota</taxon>
        <taxon>Fungi</taxon>
        <taxon>Dikarya</taxon>
        <taxon>Ascomycota</taxon>
        <taxon>Pezizomycotina</taxon>
        <taxon>Dothideomycetes</taxon>
        <taxon>Dothideomycetidae</taxon>
        <taxon>Cladosporiales</taxon>
        <taxon>Cladosporiaceae</taxon>
        <taxon>Cryoendolithus</taxon>
    </lineage>
</organism>
<sequence>MAAHQPLATNNSIRLLRVHRGDSGPIVGILRSFELNASDTPAYTPASYVWGDPADTVSIQLNGTPFEVLRSAYGVLQLVCEQPEFRDSPWLWIDSICIDLGNDSERASQVSLMQQIYGNAQGAIVWLGEALPGSERGMRLMIAVADQHEREDKGDPDPILQDMQAWRDYYDIASRPWFRRIWTLQESILPKGASHTVRYYCGHTYATHRVVMRATVATASLVPKKVLPDLGVWSPMWCRRRIYYWHRGDKPGQRISLLALLAYTSFSESSKPVDLIYSLVGCINDFDRALIGRPRYDVPYETVYTDLTMRWIAAHQSLDIICFAHMFRDADSDVPSWVPDWKARNSPSTIRAAHTPLLVSQAANTRIGSLRPKDAMDNPPDCAVYAASGESAPSASFCEDTKRLTCRGTIIDKIDGLGAMVDGSDPENITQIEPLIAPTSRSNTQPSFQLESRADISSVRDNIALSLALDRRDWCFQYPASAEFITAHLLTAVADYEAGKRARNFRINEFRAWFKLNTDFLVRGNSLHSAFRPSDFDYAAVLRQPELEHAAWPLRRFTDVTSLQTMARRLLVTEKGIIGMAPRAARKGDTVAVLLGCSVPVVLRQLYENEHGERYELIGECYLHGFMNGQAMRDDVYTVQELVLI</sequence>
<dbReference type="EMBL" id="NAJO01000007">
    <property type="protein sequence ID" value="OQO11061.1"/>
    <property type="molecule type" value="Genomic_DNA"/>
</dbReference>
<evidence type="ECO:0000259" key="1">
    <source>
        <dbReference type="Pfam" id="PF06985"/>
    </source>
</evidence>
<protein>
    <recommendedName>
        <fullName evidence="1">Heterokaryon incompatibility domain-containing protein</fullName>
    </recommendedName>
</protein>
<keyword evidence="3" id="KW-1185">Reference proteome</keyword>
<dbReference type="Proteomes" id="UP000192596">
    <property type="component" value="Unassembled WGS sequence"/>
</dbReference>
<dbReference type="InterPro" id="IPR010730">
    <property type="entry name" value="HET"/>
</dbReference>
<dbReference type="Pfam" id="PF26639">
    <property type="entry name" value="Het-6_barrel"/>
    <property type="match status" value="1"/>
</dbReference>
<dbReference type="OrthoDB" id="2504919at2759"/>
<accession>A0A1V8TII5</accession>
<feature type="domain" description="Heterokaryon incompatibility" evidence="1">
    <location>
        <begin position="46"/>
        <end position="186"/>
    </location>
</feature>
<reference evidence="3" key="1">
    <citation type="submission" date="2017-03" db="EMBL/GenBank/DDBJ databases">
        <title>Genomes of endolithic fungi from Antarctica.</title>
        <authorList>
            <person name="Coleine C."/>
            <person name="Masonjones S."/>
            <person name="Stajich J.E."/>
        </authorList>
    </citation>
    <scope>NUCLEOTIDE SEQUENCE [LARGE SCALE GENOMIC DNA]</scope>
    <source>
        <strain evidence="3">CCFEE 5527</strain>
    </source>
</reference>
<dbReference type="InterPro" id="IPR052895">
    <property type="entry name" value="HetReg/Transcr_Mod"/>
</dbReference>
<comment type="caution">
    <text evidence="2">The sequence shown here is derived from an EMBL/GenBank/DDBJ whole genome shotgun (WGS) entry which is preliminary data.</text>
</comment>
<dbReference type="AlphaFoldDB" id="A0A1V8TII5"/>
<name>A0A1V8TII5_9PEZI</name>
<dbReference type="STRING" id="1507870.A0A1V8TII5"/>
<evidence type="ECO:0000313" key="3">
    <source>
        <dbReference type="Proteomes" id="UP000192596"/>
    </source>
</evidence>
<dbReference type="InParanoid" id="A0A1V8TII5"/>
<dbReference type="Pfam" id="PF06985">
    <property type="entry name" value="HET"/>
    <property type="match status" value="1"/>
</dbReference>
<dbReference type="PANTHER" id="PTHR24148">
    <property type="entry name" value="ANKYRIN REPEAT DOMAIN-CONTAINING PROTEIN 39 HOMOLOG-RELATED"/>
    <property type="match status" value="1"/>
</dbReference>
<evidence type="ECO:0000313" key="2">
    <source>
        <dbReference type="EMBL" id="OQO11061.1"/>
    </source>
</evidence>
<dbReference type="PANTHER" id="PTHR24148:SF77">
    <property type="entry name" value="HETEROKARYON INCOMPATIBILITY DOMAIN-CONTAINING PROTEIN"/>
    <property type="match status" value="1"/>
</dbReference>